<evidence type="ECO:0000313" key="2">
    <source>
        <dbReference type="Proteomes" id="UP000298264"/>
    </source>
</evidence>
<organism evidence="1 2">
    <name type="scientific">Leptospira ilyithenensis</name>
    <dbReference type="NCBI Taxonomy" id="2484901"/>
    <lineage>
        <taxon>Bacteria</taxon>
        <taxon>Pseudomonadati</taxon>
        <taxon>Spirochaetota</taxon>
        <taxon>Spirochaetia</taxon>
        <taxon>Leptospirales</taxon>
        <taxon>Leptospiraceae</taxon>
        <taxon>Leptospira</taxon>
    </lineage>
</organism>
<protein>
    <submittedName>
        <fullName evidence="1">Copper-binding protein</fullName>
    </submittedName>
</protein>
<reference evidence="1" key="1">
    <citation type="journal article" date="2019" name="PLoS Negl. Trop. Dis.">
        <title>Revisiting the worldwide diversity of Leptospira species in the environment.</title>
        <authorList>
            <person name="Vincent A.T."/>
            <person name="Schiettekatte O."/>
            <person name="Bourhy P."/>
            <person name="Veyrier F.J."/>
            <person name="Picardeau M."/>
        </authorList>
    </citation>
    <scope>NUCLEOTIDE SEQUENCE [LARGE SCALE GENOMIC DNA]</scope>
    <source>
        <strain evidence="1">201400974</strain>
    </source>
</reference>
<dbReference type="EMBL" id="RQHV01000002">
    <property type="protein sequence ID" value="TGN14671.1"/>
    <property type="molecule type" value="Genomic_DNA"/>
</dbReference>
<evidence type="ECO:0000313" key="1">
    <source>
        <dbReference type="EMBL" id="TGN14671.1"/>
    </source>
</evidence>
<name>A0A4R9LY23_9LEPT</name>
<dbReference type="AlphaFoldDB" id="A0A4R9LY23"/>
<sequence>MKELYQIERINYNYCLVAVEKTFAGKGILASPNLDNNTVTVDSPLSEKDWKQIHFLLSEEGYELREKI</sequence>
<comment type="caution">
    <text evidence="1">The sequence shown here is derived from an EMBL/GenBank/DDBJ whole genome shotgun (WGS) entry which is preliminary data.</text>
</comment>
<keyword evidence="2" id="KW-1185">Reference proteome</keyword>
<gene>
    <name evidence="1" type="ORF">EHS11_01395</name>
</gene>
<dbReference type="Proteomes" id="UP000298264">
    <property type="component" value="Unassembled WGS sequence"/>
</dbReference>
<dbReference type="RefSeq" id="WP_135762619.1">
    <property type="nucleotide sequence ID" value="NZ_RQHV01000002.1"/>
</dbReference>
<proteinExistence type="predicted"/>
<accession>A0A4R9LY23</accession>